<feature type="compositionally biased region" description="Polar residues" evidence="9">
    <location>
        <begin position="32"/>
        <end position="41"/>
    </location>
</feature>
<keyword evidence="8" id="KW-1133">Transmembrane helix</keyword>
<dbReference type="InterPro" id="IPR019756">
    <property type="entry name" value="Pept_S26A_signal_pept_1_Ser-AS"/>
</dbReference>
<evidence type="ECO:0000256" key="8">
    <source>
        <dbReference type="RuleBase" id="RU362042"/>
    </source>
</evidence>
<proteinExistence type="inferred from homology"/>
<dbReference type="EMBL" id="BMGC01000010">
    <property type="protein sequence ID" value="GGB30290.1"/>
    <property type="molecule type" value="Genomic_DNA"/>
</dbReference>
<sequence length="320" mass="34988">MADTPQDDRASGDPDDNPTPGGSHRADERAQRSSAQNTPASTGAEADRNSDPEDGSDKRAWHTTDEKPARKRGGILRETVIIVVCVLLLTWLIQTFVGRQYVIPSESMEPTLHGCTACTNDRIVIDKFSYRFGNDPKPGDVVVFKAPTSSWDTDWHSPRSSNTFVRGLQDALSWFGFAPPDENDLVKRVIAVGGQTVACRNAEGRGVTVNGKVLHEPYIDTTLQQRNFGALDSTGTDGPISSPCYGPDFGPITIPKNNVWVMGDNRGNSADSRYHMTDEYQGTVPVSDIRGKVRFIIYPFSRWGSVKSVNPQSSSTASHS</sequence>
<dbReference type="CDD" id="cd06530">
    <property type="entry name" value="S26_SPase_I"/>
    <property type="match status" value="1"/>
</dbReference>
<keyword evidence="12" id="KW-1185">Reference proteome</keyword>
<dbReference type="PROSITE" id="PS00501">
    <property type="entry name" value="SPASE_I_1"/>
    <property type="match status" value="1"/>
</dbReference>
<reference evidence="11" key="2">
    <citation type="submission" date="2020-09" db="EMBL/GenBank/DDBJ databases">
        <authorList>
            <person name="Sun Q."/>
            <person name="Zhou Y."/>
        </authorList>
    </citation>
    <scope>NUCLEOTIDE SEQUENCE</scope>
    <source>
        <strain evidence="11">CGMCC 1.12827</strain>
    </source>
</reference>
<gene>
    <name evidence="11" type="primary">lepB</name>
    <name evidence="11" type="ORF">GCM10011489_18070</name>
</gene>
<keyword evidence="6 8" id="KW-0378">Hydrolase</keyword>
<reference evidence="11" key="1">
    <citation type="journal article" date="2014" name="Int. J. Syst. Evol. Microbiol.">
        <title>Complete genome sequence of Corynebacterium casei LMG S-19264T (=DSM 44701T), isolated from a smear-ripened cheese.</title>
        <authorList>
            <consortium name="US DOE Joint Genome Institute (JGI-PGF)"/>
            <person name="Walter F."/>
            <person name="Albersmeier A."/>
            <person name="Kalinowski J."/>
            <person name="Ruckert C."/>
        </authorList>
    </citation>
    <scope>NUCLEOTIDE SEQUENCE</scope>
    <source>
        <strain evidence="11">CGMCC 1.12827</strain>
    </source>
</reference>
<dbReference type="NCBIfam" id="TIGR02227">
    <property type="entry name" value="sigpep_I_bact"/>
    <property type="match status" value="1"/>
</dbReference>
<comment type="similarity">
    <text evidence="3 8">Belongs to the peptidase S26 family.</text>
</comment>
<organism evidence="11 12">
    <name type="scientific">Gordonia jinhuaensis</name>
    <dbReference type="NCBI Taxonomy" id="1517702"/>
    <lineage>
        <taxon>Bacteria</taxon>
        <taxon>Bacillati</taxon>
        <taxon>Actinomycetota</taxon>
        <taxon>Actinomycetes</taxon>
        <taxon>Mycobacteriales</taxon>
        <taxon>Gordoniaceae</taxon>
        <taxon>Gordonia</taxon>
    </lineage>
</organism>
<evidence type="ECO:0000256" key="2">
    <source>
        <dbReference type="ARBA" id="ARBA00004401"/>
    </source>
</evidence>
<evidence type="ECO:0000256" key="1">
    <source>
        <dbReference type="ARBA" id="ARBA00000677"/>
    </source>
</evidence>
<evidence type="ECO:0000256" key="5">
    <source>
        <dbReference type="ARBA" id="ARBA00022670"/>
    </source>
</evidence>
<dbReference type="PROSITE" id="PS00761">
    <property type="entry name" value="SPASE_I_3"/>
    <property type="match status" value="1"/>
</dbReference>
<dbReference type="PANTHER" id="PTHR43390:SF1">
    <property type="entry name" value="CHLOROPLAST PROCESSING PEPTIDASE"/>
    <property type="match status" value="1"/>
</dbReference>
<protein>
    <recommendedName>
        <fullName evidence="4 8">Signal peptidase I</fullName>
        <ecNumber evidence="4 8">3.4.21.89</ecNumber>
    </recommendedName>
</protein>
<dbReference type="Proteomes" id="UP000621454">
    <property type="component" value="Unassembled WGS sequence"/>
</dbReference>
<evidence type="ECO:0000256" key="7">
    <source>
        <dbReference type="PIRSR" id="PIRSR600223-1"/>
    </source>
</evidence>
<comment type="subcellular location">
    <subcellularLocation>
        <location evidence="2">Cell membrane</location>
        <topology evidence="2">Single-pass type II membrane protein</topology>
    </subcellularLocation>
    <subcellularLocation>
        <location evidence="8">Membrane</location>
        <topology evidence="8">Single-pass type II membrane protein</topology>
    </subcellularLocation>
</comment>
<dbReference type="InterPro" id="IPR019533">
    <property type="entry name" value="Peptidase_S26"/>
</dbReference>
<evidence type="ECO:0000313" key="12">
    <source>
        <dbReference type="Proteomes" id="UP000621454"/>
    </source>
</evidence>
<evidence type="ECO:0000256" key="9">
    <source>
        <dbReference type="SAM" id="MobiDB-lite"/>
    </source>
</evidence>
<dbReference type="PRINTS" id="PR00727">
    <property type="entry name" value="LEADERPTASE"/>
</dbReference>
<comment type="catalytic activity">
    <reaction evidence="1 8">
        <text>Cleavage of hydrophobic, N-terminal signal or leader sequences from secreted and periplasmic proteins.</text>
        <dbReference type="EC" id="3.4.21.89"/>
    </reaction>
</comment>
<dbReference type="PANTHER" id="PTHR43390">
    <property type="entry name" value="SIGNAL PEPTIDASE I"/>
    <property type="match status" value="1"/>
</dbReference>
<feature type="transmembrane region" description="Helical" evidence="8">
    <location>
        <begin position="75"/>
        <end position="93"/>
    </location>
</feature>
<feature type="compositionally biased region" description="Basic and acidic residues" evidence="9">
    <location>
        <begin position="45"/>
        <end position="67"/>
    </location>
</feature>
<dbReference type="Pfam" id="PF10502">
    <property type="entry name" value="Peptidase_S26"/>
    <property type="match status" value="1"/>
</dbReference>
<dbReference type="InterPro" id="IPR036286">
    <property type="entry name" value="LexA/Signal_pep-like_sf"/>
</dbReference>
<name>A0A916WSE9_9ACTN</name>
<dbReference type="Gene3D" id="2.10.109.10">
    <property type="entry name" value="Umud Fragment, subunit A"/>
    <property type="match status" value="1"/>
</dbReference>
<feature type="active site" evidence="7">
    <location>
        <position position="107"/>
    </location>
</feature>
<dbReference type="GO" id="GO:0009003">
    <property type="term" value="F:signal peptidase activity"/>
    <property type="evidence" value="ECO:0007669"/>
    <property type="project" value="UniProtKB-EC"/>
</dbReference>
<dbReference type="SUPFAM" id="SSF51306">
    <property type="entry name" value="LexA/Signal peptidase"/>
    <property type="match status" value="1"/>
</dbReference>
<evidence type="ECO:0000313" key="11">
    <source>
        <dbReference type="EMBL" id="GGB30290.1"/>
    </source>
</evidence>
<feature type="compositionally biased region" description="Basic and acidic residues" evidence="9">
    <location>
        <begin position="1"/>
        <end position="12"/>
    </location>
</feature>
<feature type="domain" description="Peptidase S26" evidence="10">
    <location>
        <begin position="77"/>
        <end position="298"/>
    </location>
</feature>
<feature type="active site" evidence="7">
    <location>
        <position position="187"/>
    </location>
</feature>
<accession>A0A916WSE9</accession>
<evidence type="ECO:0000259" key="10">
    <source>
        <dbReference type="Pfam" id="PF10502"/>
    </source>
</evidence>
<keyword evidence="8" id="KW-0812">Transmembrane</keyword>
<comment type="caution">
    <text evidence="11">The sequence shown here is derived from an EMBL/GenBank/DDBJ whole genome shotgun (WGS) entry which is preliminary data.</text>
</comment>
<keyword evidence="8" id="KW-0472">Membrane</keyword>
<dbReference type="InterPro" id="IPR019758">
    <property type="entry name" value="Pept_S26A_signal_pept_1_CS"/>
</dbReference>
<evidence type="ECO:0000256" key="3">
    <source>
        <dbReference type="ARBA" id="ARBA00009370"/>
    </source>
</evidence>
<keyword evidence="5 8" id="KW-0645">Protease</keyword>
<dbReference type="RefSeq" id="WP_188586276.1">
    <property type="nucleotide sequence ID" value="NZ_BMGC01000010.1"/>
</dbReference>
<dbReference type="EC" id="3.4.21.89" evidence="4 8"/>
<dbReference type="AlphaFoldDB" id="A0A916WSE9"/>
<dbReference type="GO" id="GO:0005886">
    <property type="term" value="C:plasma membrane"/>
    <property type="evidence" value="ECO:0007669"/>
    <property type="project" value="UniProtKB-SubCell"/>
</dbReference>
<evidence type="ECO:0000256" key="6">
    <source>
        <dbReference type="ARBA" id="ARBA00022801"/>
    </source>
</evidence>
<dbReference type="GO" id="GO:0004252">
    <property type="term" value="F:serine-type endopeptidase activity"/>
    <property type="evidence" value="ECO:0007669"/>
    <property type="project" value="InterPro"/>
</dbReference>
<evidence type="ECO:0000256" key="4">
    <source>
        <dbReference type="ARBA" id="ARBA00013208"/>
    </source>
</evidence>
<feature type="region of interest" description="Disordered" evidence="9">
    <location>
        <begin position="1"/>
        <end position="67"/>
    </location>
</feature>
<dbReference type="InterPro" id="IPR000223">
    <property type="entry name" value="Pept_S26A_signal_pept_1"/>
</dbReference>
<dbReference type="GO" id="GO:0006465">
    <property type="term" value="P:signal peptide processing"/>
    <property type="evidence" value="ECO:0007669"/>
    <property type="project" value="InterPro"/>
</dbReference>